<feature type="transmembrane region" description="Helical" evidence="14">
    <location>
        <begin position="254"/>
        <end position="273"/>
    </location>
</feature>
<evidence type="ECO:0000259" key="15">
    <source>
        <dbReference type="PROSITE" id="PS50262"/>
    </source>
</evidence>
<name>A0AAV2ZJI9_PYXAD</name>
<evidence type="ECO:0000256" key="8">
    <source>
        <dbReference type="ARBA" id="ARBA00023136"/>
    </source>
</evidence>
<keyword evidence="3 14" id="KW-0716">Sensory transduction</keyword>
<evidence type="ECO:0000256" key="9">
    <source>
        <dbReference type="ARBA" id="ARBA00023157"/>
    </source>
</evidence>
<evidence type="ECO:0000256" key="3">
    <source>
        <dbReference type="ARBA" id="ARBA00022606"/>
    </source>
</evidence>
<feature type="transmembrane region" description="Helical" evidence="14">
    <location>
        <begin position="183"/>
        <end position="207"/>
    </location>
</feature>
<dbReference type="InterPro" id="IPR000276">
    <property type="entry name" value="GPCR_Rhodpsn"/>
</dbReference>
<evidence type="ECO:0000256" key="13">
    <source>
        <dbReference type="RuleBase" id="RU000688"/>
    </source>
</evidence>
<evidence type="ECO:0000256" key="2">
    <source>
        <dbReference type="ARBA" id="ARBA00022475"/>
    </source>
</evidence>
<keyword evidence="9" id="KW-1015">Disulfide bond</keyword>
<dbReference type="GO" id="GO:0004984">
    <property type="term" value="F:olfactory receptor activity"/>
    <property type="evidence" value="ECO:0007669"/>
    <property type="project" value="InterPro"/>
</dbReference>
<proteinExistence type="inferred from homology"/>
<evidence type="ECO:0000256" key="14">
    <source>
        <dbReference type="RuleBase" id="RU363047"/>
    </source>
</evidence>
<dbReference type="PRINTS" id="PR00237">
    <property type="entry name" value="GPCRRHODOPSN"/>
</dbReference>
<keyword evidence="12 13" id="KW-0807">Transducer</keyword>
<evidence type="ECO:0000256" key="12">
    <source>
        <dbReference type="ARBA" id="ARBA00023224"/>
    </source>
</evidence>
<sequence>MAVYSLVFFISVLLIYIGTVCGNFMIIMLIYYSKTLHSPMYFFLSQLSISDILLTTDIAPNMLNIILHKRTSISFFGCLLQCYVFGLVEGFECYLLTVMSYDRYLAICSPLHYVSIMKSSLCYKLILTSWLLSCSFALFLTLKISELEFCGSNVMDYFYCDFNPLVELSCSDISRIQLQATMLCFPALVIPFILILVSYTCIVLTLIKIPSFSGRLKSFSTCSSHLTVVFMFYGTLLALYMIPKKRKSKMIRKMMTMLYTVFIPFLNPFIYSLRNTEVERLFAAGCHQVMSLRVTLPEEERLGGLGVDRWG</sequence>
<dbReference type="AlphaFoldDB" id="A0AAV2ZJI9"/>
<evidence type="ECO:0000256" key="4">
    <source>
        <dbReference type="ARBA" id="ARBA00022692"/>
    </source>
</evidence>
<keyword evidence="5 14" id="KW-0552">Olfaction</keyword>
<gene>
    <name evidence="16" type="ORF">GDO54_018661</name>
</gene>
<evidence type="ECO:0000256" key="1">
    <source>
        <dbReference type="ARBA" id="ARBA00004651"/>
    </source>
</evidence>
<feature type="transmembrane region" description="Helical" evidence="14">
    <location>
        <begin position="73"/>
        <end position="101"/>
    </location>
</feature>
<dbReference type="SUPFAM" id="SSF81321">
    <property type="entry name" value="Family A G protein-coupled receptor-like"/>
    <property type="match status" value="1"/>
</dbReference>
<comment type="similarity">
    <text evidence="13">Belongs to the G-protein coupled receptor 1 family.</text>
</comment>
<evidence type="ECO:0000256" key="11">
    <source>
        <dbReference type="ARBA" id="ARBA00023180"/>
    </source>
</evidence>
<dbReference type="PRINTS" id="PR00245">
    <property type="entry name" value="OLFACTORYR"/>
</dbReference>
<keyword evidence="7 13" id="KW-0297">G-protein coupled receptor</keyword>
<dbReference type="PROSITE" id="PS50262">
    <property type="entry name" value="G_PROTEIN_RECEP_F1_2"/>
    <property type="match status" value="1"/>
</dbReference>
<evidence type="ECO:0000256" key="6">
    <source>
        <dbReference type="ARBA" id="ARBA00022989"/>
    </source>
</evidence>
<dbReference type="PANTHER" id="PTHR24242">
    <property type="entry name" value="G-PROTEIN COUPLED RECEPTOR"/>
    <property type="match status" value="1"/>
</dbReference>
<evidence type="ECO:0000313" key="16">
    <source>
        <dbReference type="EMBL" id="DBA13648.1"/>
    </source>
</evidence>
<feature type="domain" description="G-protein coupled receptors family 1 profile" evidence="15">
    <location>
        <begin position="22"/>
        <end position="271"/>
    </location>
</feature>
<dbReference type="EMBL" id="DYDO01000105">
    <property type="protein sequence ID" value="DBA13648.1"/>
    <property type="molecule type" value="Genomic_DNA"/>
</dbReference>
<keyword evidence="10 13" id="KW-0675">Receptor</keyword>
<evidence type="ECO:0000256" key="10">
    <source>
        <dbReference type="ARBA" id="ARBA00023170"/>
    </source>
</evidence>
<dbReference type="PROSITE" id="PS00237">
    <property type="entry name" value="G_PROTEIN_RECEP_F1_1"/>
    <property type="match status" value="1"/>
</dbReference>
<dbReference type="PANTHER" id="PTHR24242:SF253">
    <property type="entry name" value="OLFACTORY RECEPTOR-RELATED"/>
    <property type="match status" value="1"/>
</dbReference>
<protein>
    <recommendedName>
        <fullName evidence="14">Olfactory receptor</fullName>
    </recommendedName>
</protein>
<evidence type="ECO:0000256" key="5">
    <source>
        <dbReference type="ARBA" id="ARBA00022725"/>
    </source>
</evidence>
<keyword evidence="17" id="KW-1185">Reference proteome</keyword>
<organism evidence="16 17">
    <name type="scientific">Pyxicephalus adspersus</name>
    <name type="common">African bullfrog</name>
    <dbReference type="NCBI Taxonomy" id="30357"/>
    <lineage>
        <taxon>Eukaryota</taxon>
        <taxon>Metazoa</taxon>
        <taxon>Chordata</taxon>
        <taxon>Craniata</taxon>
        <taxon>Vertebrata</taxon>
        <taxon>Euteleostomi</taxon>
        <taxon>Amphibia</taxon>
        <taxon>Batrachia</taxon>
        <taxon>Anura</taxon>
        <taxon>Neobatrachia</taxon>
        <taxon>Ranoidea</taxon>
        <taxon>Pyxicephalidae</taxon>
        <taxon>Pyxicephalinae</taxon>
        <taxon>Pyxicephalus</taxon>
    </lineage>
</organism>
<dbReference type="InterPro" id="IPR017452">
    <property type="entry name" value="GPCR_Rhodpsn_7TM"/>
</dbReference>
<dbReference type="FunFam" id="1.20.1070.10:FF:000010">
    <property type="entry name" value="Olfactory receptor"/>
    <property type="match status" value="1"/>
</dbReference>
<reference evidence="16" key="1">
    <citation type="thesis" date="2020" institute="ProQuest LLC" country="789 East Eisenhower Parkway, Ann Arbor, MI, USA">
        <title>Comparative Genomics and Chromosome Evolution.</title>
        <authorList>
            <person name="Mudd A.B."/>
        </authorList>
    </citation>
    <scope>NUCLEOTIDE SEQUENCE</scope>
    <source>
        <strain evidence="16">1538</strain>
        <tissue evidence="16">Blood</tissue>
    </source>
</reference>
<dbReference type="InterPro" id="IPR000725">
    <property type="entry name" value="Olfact_rcpt"/>
</dbReference>
<feature type="transmembrane region" description="Helical" evidence="14">
    <location>
        <begin position="223"/>
        <end position="242"/>
    </location>
</feature>
<comment type="caution">
    <text evidence="16">The sequence shown here is derived from an EMBL/GenBank/DDBJ whole genome shotgun (WGS) entry which is preliminary data.</text>
</comment>
<dbReference type="GO" id="GO:0004930">
    <property type="term" value="F:G protein-coupled receptor activity"/>
    <property type="evidence" value="ECO:0007669"/>
    <property type="project" value="UniProtKB-KW"/>
</dbReference>
<feature type="transmembrane region" description="Helical" evidence="14">
    <location>
        <begin position="6"/>
        <end position="32"/>
    </location>
</feature>
<keyword evidence="11" id="KW-0325">Glycoprotein</keyword>
<comment type="subcellular location">
    <subcellularLocation>
        <location evidence="1 14">Cell membrane</location>
        <topology evidence="1 14">Multi-pass membrane protein</topology>
    </subcellularLocation>
</comment>
<feature type="transmembrane region" description="Helical" evidence="14">
    <location>
        <begin position="121"/>
        <end position="142"/>
    </location>
</feature>
<dbReference type="InterPro" id="IPR050939">
    <property type="entry name" value="Olfactory_GPCR1"/>
</dbReference>
<keyword evidence="8 14" id="KW-0472">Membrane</keyword>
<dbReference type="Gene3D" id="1.20.1070.10">
    <property type="entry name" value="Rhodopsin 7-helix transmembrane proteins"/>
    <property type="match status" value="1"/>
</dbReference>
<evidence type="ECO:0000256" key="7">
    <source>
        <dbReference type="ARBA" id="ARBA00023040"/>
    </source>
</evidence>
<keyword evidence="6 14" id="KW-1133">Transmembrane helix</keyword>
<dbReference type="Pfam" id="PF13853">
    <property type="entry name" value="7tm_4"/>
    <property type="match status" value="1"/>
</dbReference>
<dbReference type="Proteomes" id="UP001181693">
    <property type="component" value="Unassembled WGS sequence"/>
</dbReference>
<accession>A0AAV2ZJI9</accession>
<keyword evidence="2 14" id="KW-1003">Cell membrane</keyword>
<keyword evidence="4 13" id="KW-0812">Transmembrane</keyword>
<dbReference type="GO" id="GO:0005886">
    <property type="term" value="C:plasma membrane"/>
    <property type="evidence" value="ECO:0007669"/>
    <property type="project" value="UniProtKB-SubCell"/>
</dbReference>
<evidence type="ECO:0000313" key="17">
    <source>
        <dbReference type="Proteomes" id="UP001181693"/>
    </source>
</evidence>